<gene>
    <name evidence="1" type="ORF">FIV01_09515</name>
</gene>
<dbReference type="KEGG" id="vaq:FIV01_09515"/>
<name>A0A5P9CK98_9VIBR</name>
<dbReference type="EMBL" id="CP045350">
    <property type="protein sequence ID" value="QFT26665.1"/>
    <property type="molecule type" value="Genomic_DNA"/>
</dbReference>
<dbReference type="Proteomes" id="UP000326936">
    <property type="component" value="Chromosome"/>
</dbReference>
<evidence type="ECO:0000313" key="2">
    <source>
        <dbReference type="Proteomes" id="UP000326936"/>
    </source>
</evidence>
<evidence type="ECO:0000313" key="1">
    <source>
        <dbReference type="EMBL" id="QFT26665.1"/>
    </source>
</evidence>
<accession>A0A5P9CK98</accession>
<dbReference type="RefSeq" id="WP_152430773.1">
    <property type="nucleotide sequence ID" value="NZ_CBCSDK010000007.1"/>
</dbReference>
<reference evidence="1 2" key="1">
    <citation type="submission" date="2019-10" db="EMBL/GenBank/DDBJ databases">
        <title>Complete genome sequence of Vibrio sp. strain THAF100, isolated from non-filtered water from the water column of tank 6 of a marine aquarium containing stony-coral fragments. Water maintained at 26 degree C.</title>
        <authorList>
            <person name="Ruckert C."/>
            <person name="Franco A."/>
            <person name="Kalinowski J."/>
            <person name="Glaeser S."/>
        </authorList>
    </citation>
    <scope>NUCLEOTIDE SEQUENCE [LARGE SCALE GENOMIC DNA]</scope>
    <source>
        <strain evidence="1 2">THAF100</strain>
    </source>
</reference>
<proteinExistence type="predicted"/>
<sequence length="59" mass="6311">MGTRILGLLFCVIVTPNYVFAKASDSIKVAIGDIYKGSALEDNLKADGAIFLLTHTIVL</sequence>
<keyword evidence="2" id="KW-1185">Reference proteome</keyword>
<organism evidence="1 2">
    <name type="scientific">Vibrio aquimaris</name>
    <dbReference type="NCBI Taxonomy" id="2587862"/>
    <lineage>
        <taxon>Bacteria</taxon>
        <taxon>Pseudomonadati</taxon>
        <taxon>Pseudomonadota</taxon>
        <taxon>Gammaproteobacteria</taxon>
        <taxon>Vibrionales</taxon>
        <taxon>Vibrionaceae</taxon>
        <taxon>Vibrio</taxon>
    </lineage>
</organism>
<protein>
    <submittedName>
        <fullName evidence="1">Uncharacterized protein</fullName>
    </submittedName>
</protein>
<dbReference type="AlphaFoldDB" id="A0A5P9CK98"/>